<evidence type="ECO:0000313" key="5">
    <source>
        <dbReference type="EMBL" id="CAD5111449.1"/>
    </source>
</evidence>
<dbReference type="OrthoDB" id="10259368at2759"/>
<dbReference type="Gene3D" id="6.10.250.2800">
    <property type="match status" value="1"/>
</dbReference>
<dbReference type="InterPro" id="IPR055458">
    <property type="entry name" value="IFT52_GIFT"/>
</dbReference>
<dbReference type="AlphaFoldDB" id="A0A7I8V5B0"/>
<organism evidence="5 6">
    <name type="scientific">Dimorphilus gyrociliatus</name>
    <dbReference type="NCBI Taxonomy" id="2664684"/>
    <lineage>
        <taxon>Eukaryota</taxon>
        <taxon>Metazoa</taxon>
        <taxon>Spiralia</taxon>
        <taxon>Lophotrochozoa</taxon>
        <taxon>Annelida</taxon>
        <taxon>Polychaeta</taxon>
        <taxon>Polychaeta incertae sedis</taxon>
        <taxon>Dinophilidae</taxon>
        <taxon>Dimorphilus</taxon>
    </lineage>
</organism>
<dbReference type="PANTHER" id="PTHR12969">
    <property type="entry name" value="NGD5/OSM-6/IFT52"/>
    <property type="match status" value="1"/>
</dbReference>
<sequence length="478" mass="54200">MAPTTEIQDERVNSKTIIVNQSKREMFSLQSGLKNLNKKLRSNWKLVANREDLQENRLRDGKLLIIPAPRDKFSMTEFDALKSYINGGGSILVLMTEGGETKLETNINFFLEEFGIMVNNDAVVRTHYYKYYHPKEALVSNGILNRAISQAAGKAISADDESNNSQQKSRKKKGANLADFELDEIFHKALSFVYPYGSTLNVIKPSHAVLSSGSVTFPLNRPVCAFYPGKNGKGKIAVLGSVHMFTDQYLEKEENAKILDVIINYLTTDEVVLNNIDAEDPEISDYNQQPDTTILGDQVKACLQETEDIPRDITTLFDKTLFSLDTSLVPKTIRAYKELNTKHEALSLITPQFETPLPPLNPAVYHPQFREPVPPNLDLFDLDEQFSTDKVRLAQVTNKCGEEDLEYYVRECGEILGVTQVLPLERRSAKNILEYVLNQVVEFKKLNQDHMDESQQHHNHVHFSDNTGQSDMAFYNNE</sequence>
<evidence type="ECO:0000256" key="1">
    <source>
        <dbReference type="SAM" id="MobiDB-lite"/>
    </source>
</evidence>
<feature type="domain" description="Intraflagellar transport protein 52 C-terminal" evidence="2">
    <location>
        <begin position="386"/>
        <end position="437"/>
    </location>
</feature>
<dbReference type="EMBL" id="CAJFCJ010000001">
    <property type="protein sequence ID" value="CAD5111449.1"/>
    <property type="molecule type" value="Genomic_DNA"/>
</dbReference>
<dbReference type="Pfam" id="PF23355">
    <property type="entry name" value="IFT52_GIFT"/>
    <property type="match status" value="1"/>
</dbReference>
<dbReference type="InterPro" id="IPR048643">
    <property type="entry name" value="Itf52_C"/>
</dbReference>
<keyword evidence="6" id="KW-1185">Reference proteome</keyword>
<dbReference type="Pfam" id="PF21178">
    <property type="entry name" value="Itf52_C"/>
    <property type="match status" value="1"/>
</dbReference>
<accession>A0A7I8V5B0</accession>
<dbReference type="GO" id="GO:0030992">
    <property type="term" value="C:intraciliary transport particle B"/>
    <property type="evidence" value="ECO:0007669"/>
    <property type="project" value="TreeGrafter"/>
</dbReference>
<dbReference type="GO" id="GO:0042073">
    <property type="term" value="P:intraciliary transport"/>
    <property type="evidence" value="ECO:0007669"/>
    <property type="project" value="TreeGrafter"/>
</dbReference>
<evidence type="ECO:0000313" key="6">
    <source>
        <dbReference type="Proteomes" id="UP000549394"/>
    </source>
</evidence>
<dbReference type="GO" id="GO:0060271">
    <property type="term" value="P:cilium assembly"/>
    <property type="evidence" value="ECO:0007669"/>
    <property type="project" value="TreeGrafter"/>
</dbReference>
<dbReference type="GO" id="GO:0005814">
    <property type="term" value="C:centriole"/>
    <property type="evidence" value="ECO:0007669"/>
    <property type="project" value="TreeGrafter"/>
</dbReference>
<dbReference type="CDD" id="cd23683">
    <property type="entry name" value="IFT52_CTD"/>
    <property type="match status" value="1"/>
</dbReference>
<feature type="domain" description="IFT52 GIFT" evidence="4">
    <location>
        <begin position="16"/>
        <end position="279"/>
    </location>
</feature>
<dbReference type="InterPro" id="IPR039975">
    <property type="entry name" value="IFT52"/>
</dbReference>
<feature type="domain" description="IFT52 central" evidence="3">
    <location>
        <begin position="295"/>
        <end position="375"/>
    </location>
</feature>
<gene>
    <name evidence="5" type="ORF">DGYR_LOCUS741</name>
</gene>
<comment type="caution">
    <text evidence="5">The sequence shown here is derived from an EMBL/GenBank/DDBJ whole genome shotgun (WGS) entry which is preliminary data.</text>
</comment>
<dbReference type="Proteomes" id="UP000549394">
    <property type="component" value="Unassembled WGS sequence"/>
</dbReference>
<name>A0A7I8V5B0_9ANNE</name>
<evidence type="ECO:0000259" key="2">
    <source>
        <dbReference type="Pfam" id="PF21178"/>
    </source>
</evidence>
<evidence type="ECO:0000259" key="3">
    <source>
        <dbReference type="Pfam" id="PF23352"/>
    </source>
</evidence>
<dbReference type="InterPro" id="IPR055460">
    <property type="entry name" value="IFT52_central"/>
</dbReference>
<evidence type="ECO:0000259" key="4">
    <source>
        <dbReference type="Pfam" id="PF23355"/>
    </source>
</evidence>
<proteinExistence type="predicted"/>
<dbReference type="Pfam" id="PF23352">
    <property type="entry name" value="IFT52_central"/>
    <property type="match status" value="1"/>
</dbReference>
<protein>
    <submittedName>
        <fullName evidence="5">DgyrCDS758</fullName>
    </submittedName>
</protein>
<feature type="compositionally biased region" description="Polar residues" evidence="1">
    <location>
        <begin position="464"/>
        <end position="478"/>
    </location>
</feature>
<reference evidence="5 6" key="1">
    <citation type="submission" date="2020-08" db="EMBL/GenBank/DDBJ databases">
        <authorList>
            <person name="Hejnol A."/>
        </authorList>
    </citation>
    <scope>NUCLEOTIDE SEQUENCE [LARGE SCALE GENOMIC DNA]</scope>
</reference>
<feature type="region of interest" description="Disordered" evidence="1">
    <location>
        <begin position="451"/>
        <end position="478"/>
    </location>
</feature>
<dbReference type="GO" id="GO:0005929">
    <property type="term" value="C:cilium"/>
    <property type="evidence" value="ECO:0007669"/>
    <property type="project" value="TreeGrafter"/>
</dbReference>
<dbReference type="PANTHER" id="PTHR12969:SF7">
    <property type="entry name" value="INTRAFLAGELLAR TRANSPORT PROTEIN 52 HOMOLOG"/>
    <property type="match status" value="1"/>
</dbReference>